<keyword evidence="3" id="KW-1185">Reference proteome</keyword>
<gene>
    <name evidence="2" type="ORF">HJG63_006947</name>
</gene>
<dbReference type="AlphaFoldDB" id="A0A7J8EJH8"/>
<evidence type="ECO:0000313" key="3">
    <source>
        <dbReference type="Proteomes" id="UP000593571"/>
    </source>
</evidence>
<dbReference type="InterPro" id="IPR050934">
    <property type="entry name" value="ITIH"/>
</dbReference>
<evidence type="ECO:0000256" key="1">
    <source>
        <dbReference type="SAM" id="Phobius"/>
    </source>
</evidence>
<organism evidence="2 3">
    <name type="scientific">Rousettus aegyptiacus</name>
    <name type="common">Egyptian fruit bat</name>
    <name type="synonym">Pteropus aegyptiacus</name>
    <dbReference type="NCBI Taxonomy" id="9407"/>
    <lineage>
        <taxon>Eukaryota</taxon>
        <taxon>Metazoa</taxon>
        <taxon>Chordata</taxon>
        <taxon>Craniata</taxon>
        <taxon>Vertebrata</taxon>
        <taxon>Euteleostomi</taxon>
        <taxon>Mammalia</taxon>
        <taxon>Eutheria</taxon>
        <taxon>Laurasiatheria</taxon>
        <taxon>Chiroptera</taxon>
        <taxon>Yinpterochiroptera</taxon>
        <taxon>Pteropodoidea</taxon>
        <taxon>Pteropodidae</taxon>
        <taxon>Rousettinae</taxon>
        <taxon>Rousettus</taxon>
    </lineage>
</organism>
<dbReference type="Proteomes" id="UP000593571">
    <property type="component" value="Unassembled WGS sequence"/>
</dbReference>
<feature type="transmembrane region" description="Helical" evidence="1">
    <location>
        <begin position="12"/>
        <end position="35"/>
    </location>
</feature>
<protein>
    <submittedName>
        <fullName evidence="2">Uncharacterized protein</fullName>
    </submittedName>
</protein>
<comment type="caution">
    <text evidence="2">The sequence shown here is derived from an EMBL/GenBank/DDBJ whole genome shotgun (WGS) entry which is preliminary data.</text>
</comment>
<keyword evidence="1" id="KW-0472">Membrane</keyword>
<dbReference type="PANTHER" id="PTHR10338:SF155">
    <property type="entry name" value="INTER-ALPHA-TRYPSIN INHIBITOR HEAVY CHAIN H6"/>
    <property type="match status" value="1"/>
</dbReference>
<dbReference type="PANTHER" id="PTHR10338">
    <property type="entry name" value="INTER-ALPHA-TRYPSIN INHIBITOR HEAVY CHAIN FAMILY MEMBER"/>
    <property type="match status" value="1"/>
</dbReference>
<proteinExistence type="predicted"/>
<reference evidence="2 3" key="1">
    <citation type="journal article" date="2020" name="Nature">
        <title>Six reference-quality genomes reveal evolution of bat adaptations.</title>
        <authorList>
            <person name="Jebb D."/>
            <person name="Huang Z."/>
            <person name="Pippel M."/>
            <person name="Hughes G.M."/>
            <person name="Lavrichenko K."/>
            <person name="Devanna P."/>
            <person name="Winkler S."/>
            <person name="Jermiin L.S."/>
            <person name="Skirmuntt E.C."/>
            <person name="Katzourakis A."/>
            <person name="Burkitt-Gray L."/>
            <person name="Ray D.A."/>
            <person name="Sullivan K.A.M."/>
            <person name="Roscito J.G."/>
            <person name="Kirilenko B.M."/>
            <person name="Davalos L.M."/>
            <person name="Corthals A.P."/>
            <person name="Power M.L."/>
            <person name="Jones G."/>
            <person name="Ransome R.D."/>
            <person name="Dechmann D.K.N."/>
            <person name="Locatelli A.G."/>
            <person name="Puechmaille S.J."/>
            <person name="Fedrigo O."/>
            <person name="Jarvis E.D."/>
            <person name="Hiller M."/>
            <person name="Vernes S.C."/>
            <person name="Myers E.W."/>
            <person name="Teeling E.C."/>
        </authorList>
    </citation>
    <scope>NUCLEOTIDE SEQUENCE [LARGE SCALE GENOMIC DNA]</scope>
    <source>
        <strain evidence="2">MRouAeg1</strain>
        <tissue evidence="2">Muscle</tissue>
    </source>
</reference>
<dbReference type="EMBL" id="JACASE010000009">
    <property type="protein sequence ID" value="KAF6435638.1"/>
    <property type="molecule type" value="Genomic_DNA"/>
</dbReference>
<accession>A0A7J8EJH8</accession>
<sequence>MWENKKGPDLDQLLQSLLVSFLFVQIYEGYFVHFFGPRGLPPVEKNVVFVIDVGSSMFGAKMKQVWAYLRVLVCYISGAM</sequence>
<name>A0A7J8EJH8_ROUAE</name>
<keyword evidence="1" id="KW-1133">Transmembrane helix</keyword>
<keyword evidence="1" id="KW-0812">Transmembrane</keyword>
<evidence type="ECO:0000313" key="2">
    <source>
        <dbReference type="EMBL" id="KAF6435638.1"/>
    </source>
</evidence>